<reference evidence="11" key="3">
    <citation type="submission" date="2025-04" db="UniProtKB">
        <authorList>
            <consortium name="RefSeq"/>
        </authorList>
    </citation>
    <scope>IDENTIFICATION</scope>
    <source>
        <strain evidence="11">CBS 304.34</strain>
    </source>
</reference>
<sequence>MWRPHCLRLTRELRASTRNATFVSRSYSQDVSKAAPISTEEFWDAFVAIWPYARKTDASRIGLAVSGGVDSMALASLCNSAAKKYDKFPECVGLIVDHKSREGSSEEALWVAEQLRKHAGMSSHILPLQWPENPHEATDFETQARRFRYRALGLACREHGLPSILVAHHADDQAETLLMRLMVGRVRTGMQGIQAVKEIPECYGLHGVHQSGGLDLVPVPTAEGRQRQPIRIETGGIKIIRPLLQFRKERLIATCLANEVPWTEDKTNHDKTLTDRNAIRHVFKNHQLPVALQPESLVGLSHRMQERVEDGREIEKGLLKLCKLRLDVRGGILRVNFSKARLAIDKLAATDDKLARTLAAQLLSHLATLVSHAPVVKTNRFDFAVDTIFPILQLTKISTPPRPFTVGGAFFCPSPAGQVGSVPKAEFEWTVGRQPYSKGNDPPPLLVIPPRNIDPAVVATDSTSAGYQMFDGRFWVRIANPTDHTVRLRPFSEKDLPHIKKPLKNIITSVTPTSFRETLPVLTKTDTDGNEKIIAIPTLGIRLGSRNFVGGIRWSIRYKKIDIGGLHVEDILNSQVSDEIKKLERKERITIATAKQPRIIDIAPAPRLARKEKSHFRSLSKWEKPERKKGRDEQVIGWQ</sequence>
<dbReference type="AlphaFoldDB" id="A0A6A6YWX9"/>
<keyword evidence="3" id="KW-0819">tRNA processing</keyword>
<accession>A0A6A6YWX9</accession>
<keyword evidence="10" id="KW-1185">Reference proteome</keyword>
<keyword evidence="2" id="KW-0436">Ligase</keyword>
<dbReference type="HAMAP" id="MF_01161">
    <property type="entry name" value="tRNA_Ile_lys_synt"/>
    <property type="match status" value="1"/>
</dbReference>
<evidence type="ECO:0000259" key="8">
    <source>
        <dbReference type="Pfam" id="PF01171"/>
    </source>
</evidence>
<organism evidence="9">
    <name type="scientific">Mytilinidion resinicola</name>
    <dbReference type="NCBI Taxonomy" id="574789"/>
    <lineage>
        <taxon>Eukaryota</taxon>
        <taxon>Fungi</taxon>
        <taxon>Dikarya</taxon>
        <taxon>Ascomycota</taxon>
        <taxon>Pezizomycotina</taxon>
        <taxon>Dothideomycetes</taxon>
        <taxon>Pleosporomycetidae</taxon>
        <taxon>Mytilinidiales</taxon>
        <taxon>Mytilinidiaceae</taxon>
        <taxon>Mytilinidion</taxon>
    </lineage>
</organism>
<dbReference type="CDD" id="cd01992">
    <property type="entry name" value="TilS_N"/>
    <property type="match status" value="1"/>
</dbReference>
<evidence type="ECO:0000313" key="11">
    <source>
        <dbReference type="RefSeq" id="XP_033580400.1"/>
    </source>
</evidence>
<reference evidence="9 11" key="1">
    <citation type="journal article" date="2020" name="Stud. Mycol.">
        <title>101 Dothideomycetes genomes: a test case for predicting lifestyles and emergence of pathogens.</title>
        <authorList>
            <person name="Haridas S."/>
            <person name="Albert R."/>
            <person name="Binder M."/>
            <person name="Bloem J."/>
            <person name="Labutti K."/>
            <person name="Salamov A."/>
            <person name="Andreopoulos B."/>
            <person name="Baker S."/>
            <person name="Barry K."/>
            <person name="Bills G."/>
            <person name="Bluhm B."/>
            <person name="Cannon C."/>
            <person name="Castanera R."/>
            <person name="Culley D."/>
            <person name="Daum C."/>
            <person name="Ezra D."/>
            <person name="Gonzalez J."/>
            <person name="Henrissat B."/>
            <person name="Kuo A."/>
            <person name="Liang C."/>
            <person name="Lipzen A."/>
            <person name="Lutzoni F."/>
            <person name="Magnuson J."/>
            <person name="Mondo S."/>
            <person name="Nolan M."/>
            <person name="Ohm R."/>
            <person name="Pangilinan J."/>
            <person name="Park H.-J."/>
            <person name="Ramirez L."/>
            <person name="Alfaro M."/>
            <person name="Sun H."/>
            <person name="Tritt A."/>
            <person name="Yoshinaga Y."/>
            <person name="Zwiers L.-H."/>
            <person name="Turgeon B."/>
            <person name="Goodwin S."/>
            <person name="Spatafora J."/>
            <person name="Crous P."/>
            <person name="Grigoriev I."/>
        </authorList>
    </citation>
    <scope>NUCLEOTIDE SEQUENCE</scope>
    <source>
        <strain evidence="9 11">CBS 304.34</strain>
    </source>
</reference>
<dbReference type="NCBIfam" id="TIGR02432">
    <property type="entry name" value="lysidine_TilS_N"/>
    <property type="match status" value="1"/>
</dbReference>
<feature type="compositionally biased region" description="Basic and acidic residues" evidence="7">
    <location>
        <begin position="620"/>
        <end position="639"/>
    </location>
</feature>
<dbReference type="Proteomes" id="UP000504636">
    <property type="component" value="Unplaced"/>
</dbReference>
<evidence type="ECO:0000256" key="7">
    <source>
        <dbReference type="SAM" id="MobiDB-lite"/>
    </source>
</evidence>
<dbReference type="EC" id="6.3.4.19" evidence="1"/>
<dbReference type="RefSeq" id="XP_033580400.1">
    <property type="nucleotide sequence ID" value="XM_033725203.1"/>
</dbReference>
<dbReference type="PANTHER" id="PTHR43033">
    <property type="entry name" value="TRNA(ILE)-LYSIDINE SYNTHASE-RELATED"/>
    <property type="match status" value="1"/>
</dbReference>
<dbReference type="InterPro" id="IPR012094">
    <property type="entry name" value="tRNA_Ile_lys_synt"/>
</dbReference>
<dbReference type="EMBL" id="MU003696">
    <property type="protein sequence ID" value="KAF2813436.1"/>
    <property type="molecule type" value="Genomic_DNA"/>
</dbReference>
<dbReference type="OrthoDB" id="434144at2759"/>
<feature type="domain" description="tRNA(Ile)-lysidine/2-thiocytidine synthase N-terminal" evidence="8">
    <location>
        <begin position="61"/>
        <end position="281"/>
    </location>
</feature>
<evidence type="ECO:0000256" key="5">
    <source>
        <dbReference type="ARBA" id="ARBA00022840"/>
    </source>
</evidence>
<feature type="region of interest" description="Disordered" evidence="7">
    <location>
        <begin position="610"/>
        <end position="639"/>
    </location>
</feature>
<dbReference type="SUPFAM" id="SSF52402">
    <property type="entry name" value="Adenine nucleotide alpha hydrolases-like"/>
    <property type="match status" value="1"/>
</dbReference>
<dbReference type="PANTHER" id="PTHR43033:SF1">
    <property type="entry name" value="TRNA(ILE)-LYSIDINE SYNTHASE-RELATED"/>
    <property type="match status" value="1"/>
</dbReference>
<keyword evidence="4" id="KW-0547">Nucleotide-binding</keyword>
<reference evidence="11" key="2">
    <citation type="submission" date="2020-04" db="EMBL/GenBank/DDBJ databases">
        <authorList>
            <consortium name="NCBI Genome Project"/>
        </authorList>
    </citation>
    <scope>NUCLEOTIDE SEQUENCE</scope>
    <source>
        <strain evidence="11">CBS 304.34</strain>
    </source>
</reference>
<dbReference type="Pfam" id="PF01171">
    <property type="entry name" value="ATP_bind_3"/>
    <property type="match status" value="1"/>
</dbReference>
<evidence type="ECO:0000256" key="2">
    <source>
        <dbReference type="ARBA" id="ARBA00022598"/>
    </source>
</evidence>
<evidence type="ECO:0000313" key="10">
    <source>
        <dbReference type="Proteomes" id="UP000504636"/>
    </source>
</evidence>
<dbReference type="GeneID" id="54466096"/>
<proteinExistence type="inferred from homology"/>
<comment type="catalytic activity">
    <reaction evidence="6">
        <text>cytidine(34) in tRNA(Ile2) + L-lysine + ATP = lysidine(34) in tRNA(Ile2) + AMP + diphosphate + H(+)</text>
        <dbReference type="Rhea" id="RHEA:43744"/>
        <dbReference type="Rhea" id="RHEA-COMP:10625"/>
        <dbReference type="Rhea" id="RHEA-COMP:10670"/>
        <dbReference type="ChEBI" id="CHEBI:15378"/>
        <dbReference type="ChEBI" id="CHEBI:30616"/>
        <dbReference type="ChEBI" id="CHEBI:32551"/>
        <dbReference type="ChEBI" id="CHEBI:33019"/>
        <dbReference type="ChEBI" id="CHEBI:82748"/>
        <dbReference type="ChEBI" id="CHEBI:83665"/>
        <dbReference type="ChEBI" id="CHEBI:456215"/>
        <dbReference type="EC" id="6.3.4.19"/>
    </reaction>
</comment>
<name>A0A6A6YWX9_9PEZI</name>
<dbReference type="InterPro" id="IPR014729">
    <property type="entry name" value="Rossmann-like_a/b/a_fold"/>
</dbReference>
<evidence type="ECO:0000313" key="9">
    <source>
        <dbReference type="EMBL" id="KAF2813436.1"/>
    </source>
</evidence>
<evidence type="ECO:0000256" key="6">
    <source>
        <dbReference type="ARBA" id="ARBA00048539"/>
    </source>
</evidence>
<keyword evidence="5" id="KW-0067">ATP-binding</keyword>
<dbReference type="GO" id="GO:0032267">
    <property type="term" value="F:tRNA(Ile)-lysidine synthase activity"/>
    <property type="evidence" value="ECO:0007669"/>
    <property type="project" value="UniProtKB-EC"/>
</dbReference>
<evidence type="ECO:0000256" key="1">
    <source>
        <dbReference type="ARBA" id="ARBA00013267"/>
    </source>
</evidence>
<dbReference type="InterPro" id="IPR011063">
    <property type="entry name" value="TilS/TtcA_N"/>
</dbReference>
<dbReference type="InterPro" id="IPR012795">
    <property type="entry name" value="tRNA_Ile_lys_synt_N"/>
</dbReference>
<dbReference type="GO" id="GO:0008033">
    <property type="term" value="P:tRNA processing"/>
    <property type="evidence" value="ECO:0007669"/>
    <property type="project" value="UniProtKB-KW"/>
</dbReference>
<dbReference type="Gene3D" id="3.40.50.620">
    <property type="entry name" value="HUPs"/>
    <property type="match status" value="1"/>
</dbReference>
<gene>
    <name evidence="9 11" type="ORF">BDZ99DRAFT_517694</name>
</gene>
<evidence type="ECO:0000256" key="3">
    <source>
        <dbReference type="ARBA" id="ARBA00022694"/>
    </source>
</evidence>
<protein>
    <recommendedName>
        <fullName evidence="1">tRNA(Ile)-lysidine synthetase</fullName>
        <ecNumber evidence="1">6.3.4.19</ecNumber>
    </recommendedName>
</protein>
<dbReference type="GO" id="GO:0005524">
    <property type="term" value="F:ATP binding"/>
    <property type="evidence" value="ECO:0007669"/>
    <property type="project" value="UniProtKB-KW"/>
</dbReference>
<evidence type="ECO:0000256" key="4">
    <source>
        <dbReference type="ARBA" id="ARBA00022741"/>
    </source>
</evidence>